<protein>
    <submittedName>
        <fullName evidence="2">Serine hydrolase domain-containing protein</fullName>
        <ecNumber evidence="2">3.-.-.-</ecNumber>
    </submittedName>
</protein>
<feature type="domain" description="Beta-lactamase-related" evidence="1">
    <location>
        <begin position="4"/>
        <end position="256"/>
    </location>
</feature>
<keyword evidence="3" id="KW-1185">Reference proteome</keyword>
<dbReference type="RefSeq" id="WP_369455833.1">
    <property type="nucleotide sequence ID" value="NZ_JBGCUO010000001.1"/>
</dbReference>
<dbReference type="Pfam" id="PF00144">
    <property type="entry name" value="Beta-lactamase"/>
    <property type="match status" value="1"/>
</dbReference>
<accession>A0ABV4AIQ8</accession>
<dbReference type="PANTHER" id="PTHR43283">
    <property type="entry name" value="BETA-LACTAMASE-RELATED"/>
    <property type="match status" value="1"/>
</dbReference>
<dbReference type="GO" id="GO:0016787">
    <property type="term" value="F:hydrolase activity"/>
    <property type="evidence" value="ECO:0007669"/>
    <property type="project" value="UniProtKB-KW"/>
</dbReference>
<evidence type="ECO:0000259" key="1">
    <source>
        <dbReference type="Pfam" id="PF00144"/>
    </source>
</evidence>
<dbReference type="EC" id="3.-.-.-" evidence="2"/>
<keyword evidence="2" id="KW-0378">Hydrolase</keyword>
<proteinExistence type="predicted"/>
<comment type="caution">
    <text evidence="2">The sequence shown here is derived from an EMBL/GenBank/DDBJ whole genome shotgun (WGS) entry which is preliminary data.</text>
</comment>
<dbReference type="InterPro" id="IPR012338">
    <property type="entry name" value="Beta-lactam/transpept-like"/>
</dbReference>
<dbReference type="PANTHER" id="PTHR43283:SF3">
    <property type="entry name" value="BETA-LACTAMASE FAMILY PROTEIN (AFU_ORTHOLOGUE AFUA_5G07500)"/>
    <property type="match status" value="1"/>
</dbReference>
<reference evidence="2 3" key="1">
    <citation type="submission" date="2024-07" db="EMBL/GenBank/DDBJ databases">
        <authorList>
            <person name="Ren Q."/>
        </authorList>
    </citation>
    <scope>NUCLEOTIDE SEQUENCE [LARGE SCALE GENOMIC DNA]</scope>
    <source>
        <strain evidence="2 3">REN37</strain>
    </source>
</reference>
<gene>
    <name evidence="2" type="ORF">AB5I84_10610</name>
</gene>
<evidence type="ECO:0000313" key="2">
    <source>
        <dbReference type="EMBL" id="MEY1662599.1"/>
    </source>
</evidence>
<dbReference type="InterPro" id="IPR050789">
    <property type="entry name" value="Diverse_Enzym_Activities"/>
</dbReference>
<dbReference type="InterPro" id="IPR001466">
    <property type="entry name" value="Beta-lactam-related"/>
</dbReference>
<dbReference type="SUPFAM" id="SSF56601">
    <property type="entry name" value="beta-lactamase/transpeptidase-like"/>
    <property type="match status" value="1"/>
</dbReference>
<organism evidence="2 3">
    <name type="scientific">Isoalcanivorax beigongshangi</name>
    <dbReference type="NCBI Taxonomy" id="3238810"/>
    <lineage>
        <taxon>Bacteria</taxon>
        <taxon>Pseudomonadati</taxon>
        <taxon>Pseudomonadota</taxon>
        <taxon>Gammaproteobacteria</taxon>
        <taxon>Oceanospirillales</taxon>
        <taxon>Alcanivoracaceae</taxon>
        <taxon>Isoalcanivorax</taxon>
    </lineage>
</organism>
<name>A0ABV4AIQ8_9GAMM</name>
<dbReference type="Gene3D" id="3.40.710.10">
    <property type="entry name" value="DD-peptidase/beta-lactamase superfamily"/>
    <property type="match status" value="1"/>
</dbReference>
<dbReference type="EMBL" id="JBGCUO010000001">
    <property type="protein sequence ID" value="MEY1662599.1"/>
    <property type="molecule type" value="Genomic_DNA"/>
</dbReference>
<evidence type="ECO:0000313" key="3">
    <source>
        <dbReference type="Proteomes" id="UP001562065"/>
    </source>
</evidence>
<dbReference type="Proteomes" id="UP001562065">
    <property type="component" value="Unassembled WGS sequence"/>
</dbReference>
<sequence>MGARYRYASLTKMLTAQAVLDAMEQASLPLETPLSHFITAVNGAKDRRWSQVTVERLLTHSAGFDRLHSPDPMTLHAVTPWCPGNLDRLKAVMLDFDPGSGYGYSNLTYCLLGVVLESLSGKSYRAVMQDHFDLAAYGIQFVDGPYLHDEVQYDFRHAGFYTDDYYRYLDFSALSSSAGLSGSALGLARLLADLSSKKRLALAREFPSGSCDPAAKMSCYGNAMFFYQKPDSALSVWVQQGYVFGTSALALLDDRGGLLIWLGNGAPARGSGADIMLDDIYARLAELYEQ</sequence>